<dbReference type="GO" id="GO:0005874">
    <property type="term" value="C:microtubule"/>
    <property type="evidence" value="ECO:0007669"/>
    <property type="project" value="UniProtKB-KW"/>
</dbReference>
<dbReference type="GO" id="GO:0008017">
    <property type="term" value="F:microtubule binding"/>
    <property type="evidence" value="ECO:0007669"/>
    <property type="project" value="InterPro"/>
</dbReference>
<dbReference type="PROSITE" id="PS51230">
    <property type="entry name" value="EB1_C"/>
    <property type="match status" value="1"/>
</dbReference>
<evidence type="ECO:0000256" key="6">
    <source>
        <dbReference type="SAM" id="MobiDB-lite"/>
    </source>
</evidence>
<dbReference type="InterPro" id="IPR027328">
    <property type="entry name" value="MAPRE"/>
</dbReference>
<dbReference type="InterPro" id="IPR036133">
    <property type="entry name" value="EB1_C_sf"/>
</dbReference>
<protein>
    <submittedName>
        <fullName evidence="8">EB1 C-terminal domain-containing protein</fullName>
    </submittedName>
</protein>
<dbReference type="Pfam" id="PF03271">
    <property type="entry name" value="EB1"/>
    <property type="match status" value="1"/>
</dbReference>
<evidence type="ECO:0000259" key="7">
    <source>
        <dbReference type="PROSITE" id="PS51230"/>
    </source>
</evidence>
<keyword evidence="4" id="KW-0206">Cytoskeleton</keyword>
<evidence type="ECO:0000256" key="4">
    <source>
        <dbReference type="ARBA" id="ARBA00023212"/>
    </source>
</evidence>
<dbReference type="InterPro" id="IPR004953">
    <property type="entry name" value="EB1_C"/>
</dbReference>
<sequence length="106" mass="12043">LEEASTAIESIEKERNFYFLKLQKIETYCQNAGENAEVPTKPIFDVLYEVEEGFAAPEDIETNGVDEEAEENPNVTVTKTTQPHDDWQEEEAIPNARMNGDESLTF</sequence>
<evidence type="ECO:0000256" key="5">
    <source>
        <dbReference type="PROSITE-ProRule" id="PRU00576"/>
    </source>
</evidence>
<feature type="compositionally biased region" description="Acidic residues" evidence="6">
    <location>
        <begin position="61"/>
        <end position="71"/>
    </location>
</feature>
<dbReference type="AlphaFoldDB" id="A0A0M3JCF8"/>
<dbReference type="Gene3D" id="1.20.5.1430">
    <property type="match status" value="1"/>
</dbReference>
<evidence type="ECO:0000256" key="2">
    <source>
        <dbReference type="ARBA" id="ARBA00022490"/>
    </source>
</evidence>
<dbReference type="SUPFAM" id="SSF140612">
    <property type="entry name" value="EB1 dimerisation domain-like"/>
    <property type="match status" value="1"/>
</dbReference>
<feature type="domain" description="EB1 C-terminal" evidence="7">
    <location>
        <begin position="1"/>
        <end position="56"/>
    </location>
</feature>
<dbReference type="WBParaSite" id="ASIM_0000528901-mRNA-1">
    <property type="protein sequence ID" value="ASIM_0000528901-mRNA-1"/>
    <property type="gene ID" value="ASIM_0000528901"/>
</dbReference>
<organism evidence="8">
    <name type="scientific">Anisakis simplex</name>
    <name type="common">Herring worm</name>
    <dbReference type="NCBI Taxonomy" id="6269"/>
    <lineage>
        <taxon>Eukaryota</taxon>
        <taxon>Metazoa</taxon>
        <taxon>Ecdysozoa</taxon>
        <taxon>Nematoda</taxon>
        <taxon>Chromadorea</taxon>
        <taxon>Rhabditida</taxon>
        <taxon>Spirurina</taxon>
        <taxon>Ascaridomorpha</taxon>
        <taxon>Ascaridoidea</taxon>
        <taxon>Anisakidae</taxon>
        <taxon>Anisakis</taxon>
        <taxon>Anisakis simplex complex</taxon>
    </lineage>
</organism>
<comment type="subcellular location">
    <subcellularLocation>
        <location evidence="1">Cytoplasm</location>
        <location evidence="1">Cytoskeleton</location>
    </subcellularLocation>
</comment>
<keyword evidence="3 5" id="KW-0493">Microtubule</keyword>
<proteinExistence type="predicted"/>
<keyword evidence="2" id="KW-0963">Cytoplasm</keyword>
<name>A0A0M3JCF8_ANISI</name>
<dbReference type="PANTHER" id="PTHR10623">
    <property type="entry name" value="MICROTUBULE-ASSOCIATED PROTEIN RP/EB FAMILY MEMBER"/>
    <property type="match status" value="1"/>
</dbReference>
<evidence type="ECO:0000313" key="8">
    <source>
        <dbReference type="WBParaSite" id="ASIM_0000528901-mRNA-1"/>
    </source>
</evidence>
<accession>A0A0M3JCF8</accession>
<feature type="region of interest" description="Disordered" evidence="6">
    <location>
        <begin position="61"/>
        <end position="106"/>
    </location>
</feature>
<reference evidence="8" key="1">
    <citation type="submission" date="2017-02" db="UniProtKB">
        <authorList>
            <consortium name="WormBaseParasite"/>
        </authorList>
    </citation>
    <scope>IDENTIFICATION</scope>
</reference>
<evidence type="ECO:0000256" key="3">
    <source>
        <dbReference type="ARBA" id="ARBA00022701"/>
    </source>
</evidence>
<evidence type="ECO:0000256" key="1">
    <source>
        <dbReference type="ARBA" id="ARBA00004245"/>
    </source>
</evidence>